<dbReference type="GO" id="GO:0003700">
    <property type="term" value="F:DNA-binding transcription factor activity"/>
    <property type="evidence" value="ECO:0007669"/>
    <property type="project" value="InterPro"/>
</dbReference>
<evidence type="ECO:0000313" key="6">
    <source>
        <dbReference type="Proteomes" id="UP000252107"/>
    </source>
</evidence>
<dbReference type="SMART" id="SM00342">
    <property type="entry name" value="HTH_ARAC"/>
    <property type="match status" value="1"/>
</dbReference>
<dbReference type="InterPro" id="IPR050204">
    <property type="entry name" value="AraC_XylS_family_regulators"/>
</dbReference>
<dbReference type="InterPro" id="IPR018060">
    <property type="entry name" value="HTH_AraC"/>
</dbReference>
<reference evidence="5" key="1">
    <citation type="submission" date="2016-04" db="EMBL/GenBank/DDBJ databases">
        <authorList>
            <person name="Tabuchi Yagui T.R."/>
        </authorList>
    </citation>
    <scope>NUCLEOTIDE SEQUENCE [LARGE SCALE GENOMIC DNA]</scope>
    <source>
        <strain evidence="5">NIES-26</strain>
    </source>
</reference>
<dbReference type="SUPFAM" id="SSF46689">
    <property type="entry name" value="Homeodomain-like"/>
    <property type="match status" value="2"/>
</dbReference>
<dbReference type="PANTHER" id="PTHR46796">
    <property type="entry name" value="HTH-TYPE TRANSCRIPTIONAL ACTIVATOR RHAS-RELATED"/>
    <property type="match status" value="1"/>
</dbReference>
<name>A0A367RKH6_9NOSO</name>
<dbReference type="InterPro" id="IPR020449">
    <property type="entry name" value="Tscrpt_reg_AraC-type_HTH"/>
</dbReference>
<evidence type="ECO:0000256" key="3">
    <source>
        <dbReference type="ARBA" id="ARBA00023163"/>
    </source>
</evidence>
<dbReference type="InterPro" id="IPR009057">
    <property type="entry name" value="Homeodomain-like_sf"/>
</dbReference>
<dbReference type="PRINTS" id="PR00032">
    <property type="entry name" value="HTHARAC"/>
</dbReference>
<dbReference type="PROSITE" id="PS00041">
    <property type="entry name" value="HTH_ARAC_FAMILY_1"/>
    <property type="match status" value="1"/>
</dbReference>
<dbReference type="EMBL" id="LXQD01000131">
    <property type="protein sequence ID" value="RCJ36965.1"/>
    <property type="molecule type" value="Genomic_DNA"/>
</dbReference>
<dbReference type="GO" id="GO:0043565">
    <property type="term" value="F:sequence-specific DNA binding"/>
    <property type="evidence" value="ECO:0007669"/>
    <property type="project" value="InterPro"/>
</dbReference>
<keyword evidence="2" id="KW-0238">DNA-binding</keyword>
<dbReference type="PROSITE" id="PS01124">
    <property type="entry name" value="HTH_ARAC_FAMILY_2"/>
    <property type="match status" value="1"/>
</dbReference>
<keyword evidence="3" id="KW-0804">Transcription</keyword>
<dbReference type="Pfam" id="PF12833">
    <property type="entry name" value="HTH_18"/>
    <property type="match status" value="1"/>
</dbReference>
<feature type="domain" description="HTH araC/xylS-type" evidence="4">
    <location>
        <begin position="202"/>
        <end position="300"/>
    </location>
</feature>
<dbReference type="Proteomes" id="UP000252107">
    <property type="component" value="Unassembled WGS sequence"/>
</dbReference>
<dbReference type="InterPro" id="IPR018062">
    <property type="entry name" value="HTH_AraC-typ_CS"/>
</dbReference>
<accession>A0A367RKH6</accession>
<evidence type="ECO:0000259" key="4">
    <source>
        <dbReference type="PROSITE" id="PS01124"/>
    </source>
</evidence>
<evidence type="ECO:0000313" key="5">
    <source>
        <dbReference type="EMBL" id="RCJ36965.1"/>
    </source>
</evidence>
<sequence length="302" mass="34604">MLEEKILSVDFAQKDASLEILPRSPLNSSYHAQWDGVRLEHHRQPAYETPEHSFQQHVITICLERNGTKAERVFNGRLQHEQIAHGDVAIIPANTQHISRWQSEAEFLVLSLEQAFFTRAALESIDFQSVEIAPHFAAPNPLIQQVGLALKSELESDSVGSRIYIESLTTTLCIHLLKHYSVSSEKIFPYSRDKGLSRLKLRQVISYIQENLEKDLSLAEISEVAGISMYHFSRLFKQSTGFTPHQYVMNSRIERAKNLLTRTEETIEQISEQVGFQSQSHFTNVFRKLIGATPKVYREKIK</sequence>
<comment type="caution">
    <text evidence="5">The sequence shown here is derived from an EMBL/GenBank/DDBJ whole genome shotgun (WGS) entry which is preliminary data.</text>
</comment>
<evidence type="ECO:0000256" key="2">
    <source>
        <dbReference type="ARBA" id="ARBA00023125"/>
    </source>
</evidence>
<organism evidence="5 6">
    <name type="scientific">Nostoc minutum NIES-26</name>
    <dbReference type="NCBI Taxonomy" id="1844469"/>
    <lineage>
        <taxon>Bacteria</taxon>
        <taxon>Bacillati</taxon>
        <taxon>Cyanobacteriota</taxon>
        <taxon>Cyanophyceae</taxon>
        <taxon>Nostocales</taxon>
        <taxon>Nostocaceae</taxon>
        <taxon>Nostoc</taxon>
    </lineage>
</organism>
<protein>
    <submittedName>
        <fullName evidence="5">AraC family transcriptional regulator</fullName>
    </submittedName>
</protein>
<keyword evidence="1" id="KW-0805">Transcription regulation</keyword>
<proteinExistence type="predicted"/>
<dbReference type="PANTHER" id="PTHR46796:SF6">
    <property type="entry name" value="ARAC SUBFAMILY"/>
    <property type="match status" value="1"/>
</dbReference>
<gene>
    <name evidence="5" type="ORF">A6770_15185</name>
</gene>
<evidence type="ECO:0000256" key="1">
    <source>
        <dbReference type="ARBA" id="ARBA00023015"/>
    </source>
</evidence>
<keyword evidence="6" id="KW-1185">Reference proteome</keyword>
<dbReference type="Gene3D" id="1.10.10.60">
    <property type="entry name" value="Homeodomain-like"/>
    <property type="match status" value="2"/>
</dbReference>
<dbReference type="AlphaFoldDB" id="A0A367RKH6"/>